<evidence type="ECO:0000256" key="3">
    <source>
        <dbReference type="SAM" id="MobiDB-lite"/>
    </source>
</evidence>
<reference evidence="5 6" key="2">
    <citation type="journal article" date="2011" name="PLoS Genet.">
        <title>Caenorhabditis briggsae recombinant inbred line genotypes reveal inter-strain incompatibility and the evolution of recombination.</title>
        <authorList>
            <person name="Ross J.A."/>
            <person name="Koboldt D.C."/>
            <person name="Staisch J.E."/>
            <person name="Chamberlin H.M."/>
            <person name="Gupta B.P."/>
            <person name="Miller R.D."/>
            <person name="Baird S.E."/>
            <person name="Haag E.S."/>
        </authorList>
    </citation>
    <scope>NUCLEOTIDE SEQUENCE [LARGE SCALE GENOMIC DNA]</scope>
    <source>
        <strain evidence="5 6">AF16</strain>
    </source>
</reference>
<dbReference type="PANTHER" id="PTHR24637">
    <property type="entry name" value="COLLAGEN"/>
    <property type="match status" value="1"/>
</dbReference>
<feature type="compositionally biased region" description="Basic and acidic residues" evidence="3">
    <location>
        <begin position="292"/>
        <end position="325"/>
    </location>
</feature>
<evidence type="ECO:0000313" key="7">
    <source>
        <dbReference type="WormBase" id="CBG14911"/>
    </source>
</evidence>
<keyword evidence="4" id="KW-0812">Transmembrane</keyword>
<proteinExistence type="predicted"/>
<dbReference type="HOGENOM" id="CLU_001074_4_5_1"/>
<keyword evidence="6" id="KW-1185">Reference proteome</keyword>
<evidence type="ECO:0000256" key="1">
    <source>
        <dbReference type="ARBA" id="ARBA00022737"/>
    </source>
</evidence>
<feature type="compositionally biased region" description="Low complexity" evidence="3">
    <location>
        <begin position="269"/>
        <end position="283"/>
    </location>
</feature>
<dbReference type="WormBase" id="CBG14911">
    <property type="protein sequence ID" value="CBP41684"/>
    <property type="gene ID" value="WBGene00035285"/>
    <property type="gene designation" value="Cbr-col-53"/>
</dbReference>
<dbReference type="PANTHER" id="PTHR24637:SF371">
    <property type="entry name" value="COL_CUTICLE_N DOMAIN-CONTAINING PROTEIN"/>
    <property type="match status" value="1"/>
</dbReference>
<reference evidence="5 6" key="1">
    <citation type="journal article" date="2003" name="PLoS Biol.">
        <title>The genome sequence of Caenorhabditis briggsae: a platform for comparative genomics.</title>
        <authorList>
            <person name="Stein L.D."/>
            <person name="Bao Z."/>
            <person name="Blasiar D."/>
            <person name="Blumenthal T."/>
            <person name="Brent M.R."/>
            <person name="Chen N."/>
            <person name="Chinwalla A."/>
            <person name="Clarke L."/>
            <person name="Clee C."/>
            <person name="Coghlan A."/>
            <person name="Coulson A."/>
            <person name="D'Eustachio P."/>
            <person name="Fitch D.H."/>
            <person name="Fulton L.A."/>
            <person name="Fulton R.E."/>
            <person name="Griffiths-Jones S."/>
            <person name="Harris T.W."/>
            <person name="Hillier L.W."/>
            <person name="Kamath R."/>
            <person name="Kuwabara P.E."/>
            <person name="Mardis E.R."/>
            <person name="Marra M.A."/>
            <person name="Miner T.L."/>
            <person name="Minx P."/>
            <person name="Mullikin J.C."/>
            <person name="Plumb R.W."/>
            <person name="Rogers J."/>
            <person name="Schein J.E."/>
            <person name="Sohrmann M."/>
            <person name="Spieth J."/>
            <person name="Stajich J.E."/>
            <person name="Wei C."/>
            <person name="Willey D."/>
            <person name="Wilson R.K."/>
            <person name="Durbin R."/>
            <person name="Waterston R.H."/>
        </authorList>
    </citation>
    <scope>NUCLEOTIDE SEQUENCE [LARGE SCALE GENOMIC DNA]</scope>
    <source>
        <strain evidence="5 6">AF16</strain>
    </source>
</reference>
<name>A8XKZ1_CAEBR</name>
<dbReference type="OMA" id="HTYETHR"/>
<sequence>MSLPSYIWRKTASPTVAITLSVSAVIYVTAICPLVFLYLFGDASNVLENEQCPNFLAIASPASHTYETHRSSLFAICVKRTSRGSHMDRVLYAHHRPGPVFIALSLNHLCILLTELSSDSVRKHQVRSPLHYGTPQERRVCFNIMKWRTQMSELRERVNIVKEHIHDSIRQKRELASCCVGPPGMKGFPGKNSRDGYDGEPGRDGQPGRPADGDSRMICIRECPAGRPGREGGDGPKGQKGQRGRTGQQGDTAPPSIRGEPGERGDKGFPGAPGTAGEPGEPGRVYVSDGPPGKDGETGPRGPPGDKGRTGRNGEDGLPGERGERGYQGLKGEVGKRGPMGTFGPIGPKGEPWPCESCPPPRVSPGYYLNSRNKKH</sequence>
<dbReference type="Pfam" id="PF01391">
    <property type="entry name" value="Collagen"/>
    <property type="match status" value="2"/>
</dbReference>
<dbReference type="AlphaFoldDB" id="A8XKZ1"/>
<organism evidence="5 6">
    <name type="scientific">Caenorhabditis briggsae</name>
    <dbReference type="NCBI Taxonomy" id="6238"/>
    <lineage>
        <taxon>Eukaryota</taxon>
        <taxon>Metazoa</taxon>
        <taxon>Ecdysozoa</taxon>
        <taxon>Nematoda</taxon>
        <taxon>Chromadorea</taxon>
        <taxon>Rhabditida</taxon>
        <taxon>Rhabditina</taxon>
        <taxon>Rhabditomorpha</taxon>
        <taxon>Rhabditoidea</taxon>
        <taxon>Rhabditidae</taxon>
        <taxon>Peloderinae</taxon>
        <taxon>Caenorhabditis</taxon>
    </lineage>
</organism>
<keyword evidence="4" id="KW-0472">Membrane</keyword>
<dbReference type="EMBL" id="HE600904">
    <property type="protein sequence ID" value="CAP33315.2"/>
    <property type="molecule type" value="Genomic_DNA"/>
</dbReference>
<keyword evidence="1" id="KW-0677">Repeat</keyword>
<accession>A8XKZ1</accession>
<feature type="transmembrane region" description="Helical" evidence="4">
    <location>
        <begin position="12"/>
        <end position="40"/>
    </location>
</feature>
<feature type="compositionally biased region" description="Basic and acidic residues" evidence="3">
    <location>
        <begin position="192"/>
        <end position="203"/>
    </location>
</feature>
<dbReference type="FunCoup" id="A8XKZ1">
    <property type="interactions" value="296"/>
</dbReference>
<dbReference type="InParanoid" id="A8XKZ1"/>
<keyword evidence="4" id="KW-1133">Transmembrane helix</keyword>
<keyword evidence="2" id="KW-1015">Disulfide bond</keyword>
<evidence type="ECO:0000313" key="5">
    <source>
        <dbReference type="EMBL" id="CAP33315.2"/>
    </source>
</evidence>
<feature type="region of interest" description="Disordered" evidence="3">
    <location>
        <begin position="178"/>
        <end position="376"/>
    </location>
</feature>
<dbReference type="eggNOG" id="KOG3544">
    <property type="taxonomic scope" value="Eukaryota"/>
</dbReference>
<protein>
    <submittedName>
        <fullName evidence="5">Protein CBR-COL-53</fullName>
    </submittedName>
</protein>
<dbReference type="InterPro" id="IPR008160">
    <property type="entry name" value="Collagen"/>
</dbReference>
<dbReference type="Proteomes" id="UP000008549">
    <property type="component" value="Unassembled WGS sequence"/>
</dbReference>
<evidence type="ECO:0000256" key="2">
    <source>
        <dbReference type="ARBA" id="ARBA00023157"/>
    </source>
</evidence>
<gene>
    <name evidence="7" type="primary">col-53</name>
    <name evidence="5" type="synonym">Cbr-col-53</name>
    <name evidence="7" type="ORF">CBG14911</name>
    <name evidence="5" type="ORF">CBG_14911</name>
</gene>
<evidence type="ECO:0000256" key="4">
    <source>
        <dbReference type="SAM" id="Phobius"/>
    </source>
</evidence>
<evidence type="ECO:0000313" key="6">
    <source>
        <dbReference type="Proteomes" id="UP000008549"/>
    </source>
</evidence>
<dbReference type="STRING" id="6238.A8XKZ1"/>